<dbReference type="PANTHER" id="PTHR43872:SF1">
    <property type="entry name" value="MONOOXYGENASE, PUTATIVE (AFU_ORTHOLOGUE AFUA_8G02570)-RELATED"/>
    <property type="match status" value="1"/>
</dbReference>
<keyword evidence="4" id="KW-0560">Oxidoreductase</keyword>
<evidence type="ECO:0000313" key="7">
    <source>
        <dbReference type="Proteomes" id="UP000469558"/>
    </source>
</evidence>
<evidence type="ECO:0000256" key="1">
    <source>
        <dbReference type="ARBA" id="ARBA00001974"/>
    </source>
</evidence>
<dbReference type="Proteomes" id="UP000469558">
    <property type="component" value="Unassembled WGS sequence"/>
</dbReference>
<dbReference type="EMBL" id="QGMK01000471">
    <property type="protein sequence ID" value="TVY81491.1"/>
    <property type="molecule type" value="Genomic_DNA"/>
</dbReference>
<evidence type="ECO:0000313" key="6">
    <source>
        <dbReference type="EMBL" id="TVY81491.1"/>
    </source>
</evidence>
<dbReference type="Pfam" id="PF00743">
    <property type="entry name" value="FMO-like"/>
    <property type="match status" value="1"/>
</dbReference>
<gene>
    <name evidence="6" type="primary">ethA_2</name>
    <name evidence="6" type="ORF">LSUE1_G004092</name>
</gene>
<dbReference type="GO" id="GO:0004499">
    <property type="term" value="F:N,N-dimethylaniline monooxygenase activity"/>
    <property type="evidence" value="ECO:0007669"/>
    <property type="project" value="InterPro"/>
</dbReference>
<proteinExistence type="predicted"/>
<protein>
    <submittedName>
        <fullName evidence="6">FAD-containing monooxygenase EthA</fullName>
    </submittedName>
</protein>
<organism evidence="6 7">
    <name type="scientific">Lachnellula suecica</name>
    <dbReference type="NCBI Taxonomy" id="602035"/>
    <lineage>
        <taxon>Eukaryota</taxon>
        <taxon>Fungi</taxon>
        <taxon>Dikarya</taxon>
        <taxon>Ascomycota</taxon>
        <taxon>Pezizomycotina</taxon>
        <taxon>Leotiomycetes</taxon>
        <taxon>Helotiales</taxon>
        <taxon>Lachnaceae</taxon>
        <taxon>Lachnellula</taxon>
    </lineage>
</organism>
<dbReference type="GO" id="GO:0050660">
    <property type="term" value="F:flavin adenine dinucleotide binding"/>
    <property type="evidence" value="ECO:0007669"/>
    <property type="project" value="InterPro"/>
</dbReference>
<comment type="caution">
    <text evidence="6">The sequence shown here is derived from an EMBL/GenBank/DDBJ whole genome shotgun (WGS) entry which is preliminary data.</text>
</comment>
<keyword evidence="7" id="KW-1185">Reference proteome</keyword>
<feature type="non-terminal residue" evidence="6">
    <location>
        <position position="503"/>
    </location>
</feature>
<dbReference type="SUPFAM" id="SSF51905">
    <property type="entry name" value="FAD/NAD(P)-binding domain"/>
    <property type="match status" value="2"/>
</dbReference>
<evidence type="ECO:0000256" key="3">
    <source>
        <dbReference type="ARBA" id="ARBA00022827"/>
    </source>
</evidence>
<comment type="cofactor">
    <cofactor evidence="1">
        <name>FAD</name>
        <dbReference type="ChEBI" id="CHEBI:57692"/>
    </cofactor>
</comment>
<dbReference type="OrthoDB" id="66881at2759"/>
<keyword evidence="5 6" id="KW-0503">Monooxygenase</keyword>
<accession>A0A8T9C780</accession>
<dbReference type="AlphaFoldDB" id="A0A8T9C780"/>
<dbReference type="PANTHER" id="PTHR43872">
    <property type="entry name" value="MONOOXYGENASE, PUTATIVE (AFU_ORTHOLOGUE AFUA_8G02570)-RELATED"/>
    <property type="match status" value="1"/>
</dbReference>
<dbReference type="Gene3D" id="3.50.50.60">
    <property type="entry name" value="FAD/NAD(P)-binding domain"/>
    <property type="match status" value="2"/>
</dbReference>
<name>A0A8T9C780_9HELO</name>
<dbReference type="GO" id="GO:0050661">
    <property type="term" value="F:NADP binding"/>
    <property type="evidence" value="ECO:0007669"/>
    <property type="project" value="InterPro"/>
</dbReference>
<dbReference type="InterPro" id="IPR051820">
    <property type="entry name" value="FAD-binding_MO"/>
</dbReference>
<evidence type="ECO:0000256" key="2">
    <source>
        <dbReference type="ARBA" id="ARBA00022630"/>
    </source>
</evidence>
<dbReference type="InterPro" id="IPR036188">
    <property type="entry name" value="FAD/NAD-bd_sf"/>
</dbReference>
<keyword evidence="2" id="KW-0285">Flavoprotein</keyword>
<keyword evidence="3" id="KW-0274">FAD</keyword>
<evidence type="ECO:0000256" key="5">
    <source>
        <dbReference type="ARBA" id="ARBA00023033"/>
    </source>
</evidence>
<evidence type="ECO:0000256" key="4">
    <source>
        <dbReference type="ARBA" id="ARBA00023002"/>
    </source>
</evidence>
<reference evidence="6 7" key="1">
    <citation type="submission" date="2018-05" db="EMBL/GenBank/DDBJ databases">
        <title>Genome sequencing and assembly of the regulated plant pathogen Lachnellula willkommii and related sister species for the development of diagnostic species identification markers.</title>
        <authorList>
            <person name="Giroux E."/>
            <person name="Bilodeau G."/>
        </authorList>
    </citation>
    <scope>NUCLEOTIDE SEQUENCE [LARGE SCALE GENOMIC DNA]</scope>
    <source>
        <strain evidence="6 7">CBS 268.59</strain>
    </source>
</reference>
<sequence>MSASTKNPTTFDIVIVGAGISGINAAYRLQTQLPGSTYTILEARGAIGGTWDLFRYPGVRSDSSMHTLGFSWRPWKDAKTMVGGEAIREYLQDSARENGIDGHIQFKRKLVAADWESEQQAWRLKVDAEGETEYFSGRFLILGTGYYDYANTFPASIPGIESFGGAVIHPQFWPQDLDYADKKVVIIGSGATAVTLLPELTKKAAHVTMIQRSPSYIASQPSVDPIKAKLLRWFPWLPYGWIYRLTRWRSLIMGYLFLRSCQKNPDTFKKLLIAKAAEQLPSTIPVEPHFTPVYNPWEQRLCASPDGDFYAALRTGNAHVVTGTIESVTADGILVSPATTGSSPSESDVMFPADIIIVATGLQLQMAGGATLSVDGSPVAIGQQFWWKGALLQDVPNMALTFGYTSLSWTLGVDATALLVCRILKYMRRRGMTSVVPRMKENERNLKLLPALNLSSTYIKRNGHAFPKCGGRAPWRPRTNYLWDVFEALWGSLGDGLEFRTVS</sequence>
<dbReference type="InterPro" id="IPR020946">
    <property type="entry name" value="Flavin_mOase-like"/>
</dbReference>